<dbReference type="InterPro" id="IPR013785">
    <property type="entry name" value="Aldolase_TIM"/>
</dbReference>
<evidence type="ECO:0000313" key="6">
    <source>
        <dbReference type="EMBL" id="MFC6260611.1"/>
    </source>
</evidence>
<keyword evidence="7" id="KW-1185">Reference proteome</keyword>
<name>A0ABW1TH01_9LACO</name>
<evidence type="ECO:0000256" key="1">
    <source>
        <dbReference type="ARBA" id="ARBA00003535"/>
    </source>
</evidence>
<evidence type="ECO:0000256" key="4">
    <source>
        <dbReference type="ARBA" id="ARBA00022643"/>
    </source>
</evidence>
<dbReference type="GO" id="GO:0016491">
    <property type="term" value="F:oxidoreductase activity"/>
    <property type="evidence" value="ECO:0007669"/>
    <property type="project" value="UniProtKB-KW"/>
</dbReference>
<keyword evidence="4" id="KW-0288">FMN</keyword>
<dbReference type="InterPro" id="IPR004136">
    <property type="entry name" value="NMO"/>
</dbReference>
<keyword evidence="3" id="KW-0285">Flavoprotein</keyword>
<dbReference type="Gene3D" id="3.20.20.70">
    <property type="entry name" value="Aldolase class I"/>
    <property type="match status" value="1"/>
</dbReference>
<comment type="function">
    <text evidence="1">Nitronate monooxygenase that uses molecular oxygen to catalyze the oxidative denitrification of alkyl nitronates. Acts on propionate 3-nitronate (P3N), the presumed physiological substrate. Probably functions in the detoxification of P3N, a metabolic poison produced by plants and fungi as a defense mechanism.</text>
</comment>
<dbReference type="EMBL" id="JBHSSI010000035">
    <property type="protein sequence ID" value="MFC6260611.1"/>
    <property type="molecule type" value="Genomic_DNA"/>
</dbReference>
<dbReference type="PANTHER" id="PTHR32332">
    <property type="entry name" value="2-NITROPROPANE DIOXYGENASE"/>
    <property type="match status" value="1"/>
</dbReference>
<evidence type="ECO:0000313" key="7">
    <source>
        <dbReference type="Proteomes" id="UP001596283"/>
    </source>
</evidence>
<accession>A0ABW1TH01</accession>
<reference evidence="7" key="1">
    <citation type="journal article" date="2019" name="Int. J. Syst. Evol. Microbiol.">
        <title>The Global Catalogue of Microorganisms (GCM) 10K type strain sequencing project: providing services to taxonomists for standard genome sequencing and annotation.</title>
        <authorList>
            <consortium name="The Broad Institute Genomics Platform"/>
            <consortium name="The Broad Institute Genome Sequencing Center for Infectious Disease"/>
            <person name="Wu L."/>
            <person name="Ma J."/>
        </authorList>
    </citation>
    <scope>NUCLEOTIDE SEQUENCE [LARGE SCALE GENOMIC DNA]</scope>
    <source>
        <strain evidence="7">CCM 8908</strain>
    </source>
</reference>
<proteinExistence type="predicted"/>
<dbReference type="SUPFAM" id="SSF51412">
    <property type="entry name" value="Inosine monophosphate dehydrogenase (IMPDH)"/>
    <property type="match status" value="1"/>
</dbReference>
<organism evidence="6 7">
    <name type="scientific">Levilactobacillus fujinensis</name>
    <dbReference type="NCBI Taxonomy" id="2486024"/>
    <lineage>
        <taxon>Bacteria</taxon>
        <taxon>Bacillati</taxon>
        <taxon>Bacillota</taxon>
        <taxon>Bacilli</taxon>
        <taxon>Lactobacillales</taxon>
        <taxon>Lactobacillaceae</taxon>
        <taxon>Levilactobacillus</taxon>
    </lineage>
</organism>
<dbReference type="Proteomes" id="UP001596283">
    <property type="component" value="Unassembled WGS sequence"/>
</dbReference>
<dbReference type="Pfam" id="PF03060">
    <property type="entry name" value="NMO"/>
    <property type="match status" value="1"/>
</dbReference>
<protein>
    <recommendedName>
        <fullName evidence="2">Probable nitronate monooxygenase</fullName>
    </recommendedName>
</protein>
<dbReference type="PANTHER" id="PTHR32332:SF20">
    <property type="entry name" value="2-NITROPROPANE DIOXYGENASE-LIKE PROTEIN"/>
    <property type="match status" value="1"/>
</dbReference>
<dbReference type="RefSeq" id="WP_125687757.1">
    <property type="nucleotide sequence ID" value="NZ_JBHSSI010000035.1"/>
</dbReference>
<dbReference type="CDD" id="cd04730">
    <property type="entry name" value="NPD_like"/>
    <property type="match status" value="1"/>
</dbReference>
<evidence type="ECO:0000256" key="5">
    <source>
        <dbReference type="ARBA" id="ARBA00023002"/>
    </source>
</evidence>
<comment type="caution">
    <text evidence="6">The sequence shown here is derived from an EMBL/GenBank/DDBJ whole genome shotgun (WGS) entry which is preliminary data.</text>
</comment>
<evidence type="ECO:0000256" key="3">
    <source>
        <dbReference type="ARBA" id="ARBA00022630"/>
    </source>
</evidence>
<evidence type="ECO:0000256" key="2">
    <source>
        <dbReference type="ARBA" id="ARBA00013457"/>
    </source>
</evidence>
<sequence length="331" mass="35113">MKSLQETLHIKYPIISGPMAWTSMAPLVGAVSNAGGFGVLGVGFSPSEVVAHEIEATQQLTDKPFAINVTIFPEVEENLERVTAIAAREGVGYIYADNGAGLERDFTQKWFDKWHALGMTVLTKVMTSNEAQVADDCGADVIIAKGWEGGGHISLEGTMALLPQVMDVVKHALVVASGGIADGRGYAAARMFGCAGIEMGTRFMAATEGSTHENVKRAVVAAQDGDVVMTGASTGAPCWQLKNQLSDQMAAIERADKPSVAAEKLQTIAVSSLRQASEKGNVTDRGAVMAGQVVPLVKQVEPVAQILEETYRDGIRILRQTADLPECQVKA</sequence>
<gene>
    <name evidence="6" type="ORF">ACFP1C_06565</name>
</gene>
<keyword evidence="5 6" id="KW-0560">Oxidoreductase</keyword>